<dbReference type="GeneID" id="117204927"/>
<organism evidence="4 5">
    <name type="scientific">Bombus bifarius</name>
    <dbReference type="NCBI Taxonomy" id="103933"/>
    <lineage>
        <taxon>Eukaryota</taxon>
        <taxon>Metazoa</taxon>
        <taxon>Ecdysozoa</taxon>
        <taxon>Arthropoda</taxon>
        <taxon>Hexapoda</taxon>
        <taxon>Insecta</taxon>
        <taxon>Pterygota</taxon>
        <taxon>Neoptera</taxon>
        <taxon>Endopterygota</taxon>
        <taxon>Hymenoptera</taxon>
        <taxon>Apocrita</taxon>
        <taxon>Aculeata</taxon>
        <taxon>Apoidea</taxon>
        <taxon>Anthophila</taxon>
        <taxon>Apidae</taxon>
        <taxon>Bombus</taxon>
        <taxon>Pyrobombus</taxon>
    </lineage>
</organism>
<evidence type="ECO:0000313" key="4">
    <source>
        <dbReference type="Proteomes" id="UP000515164"/>
    </source>
</evidence>
<name>A0A6P8LTR0_9HYME</name>
<reference evidence="5" key="1">
    <citation type="submission" date="2025-08" db="UniProtKB">
        <authorList>
            <consortium name="RefSeq"/>
        </authorList>
    </citation>
    <scope>IDENTIFICATION</scope>
    <source>
        <tissue evidence="5">Muscle</tissue>
    </source>
</reference>
<sequence>MKYRKRNERCHEKKSNKDTVNKLELTNRNSNQIIRRRQRNHVNNRRQPGPMQYVFYAILNTDLHMNRGTAAANIAVGLMLLYNIIDTDQVKCQYIDSWTKNGQRIVILKGYDHRHLKYLQQEVKFIALGTYAVRQRWGRNKATIVLTVFGQKEDLEDVFEGLTYLR</sequence>
<dbReference type="InterPro" id="IPR023476">
    <property type="entry name" value="Pep_tRNA_hydro_II_dom_sf"/>
</dbReference>
<dbReference type="Gene3D" id="3.40.1490.10">
    <property type="entry name" value="Bit1"/>
    <property type="match status" value="1"/>
</dbReference>
<keyword evidence="2" id="KW-0378">Hydrolase</keyword>
<accession>A0A6P8LTR0</accession>
<dbReference type="InterPro" id="IPR002833">
    <property type="entry name" value="PTH2"/>
</dbReference>
<protein>
    <recommendedName>
        <fullName evidence="1">peptidyl-tRNA hydrolase</fullName>
        <ecNumber evidence="1">3.1.1.29</ecNumber>
    </recommendedName>
</protein>
<dbReference type="AlphaFoldDB" id="A0A6P8LTR0"/>
<dbReference type="GO" id="GO:0004045">
    <property type="term" value="F:peptidyl-tRNA hydrolase activity"/>
    <property type="evidence" value="ECO:0007669"/>
    <property type="project" value="UniProtKB-EC"/>
</dbReference>
<evidence type="ECO:0000313" key="5">
    <source>
        <dbReference type="RefSeq" id="XP_033298743.1"/>
    </source>
</evidence>
<dbReference type="SUPFAM" id="SSF102462">
    <property type="entry name" value="Peptidyl-tRNA hydrolase II"/>
    <property type="match status" value="1"/>
</dbReference>
<evidence type="ECO:0000256" key="2">
    <source>
        <dbReference type="ARBA" id="ARBA00022801"/>
    </source>
</evidence>
<comment type="catalytic activity">
    <reaction evidence="3">
        <text>an N-acyl-L-alpha-aminoacyl-tRNA + H2O = an N-acyl-L-amino acid + a tRNA + H(+)</text>
        <dbReference type="Rhea" id="RHEA:54448"/>
        <dbReference type="Rhea" id="RHEA-COMP:10123"/>
        <dbReference type="Rhea" id="RHEA-COMP:13883"/>
        <dbReference type="ChEBI" id="CHEBI:15377"/>
        <dbReference type="ChEBI" id="CHEBI:15378"/>
        <dbReference type="ChEBI" id="CHEBI:59874"/>
        <dbReference type="ChEBI" id="CHEBI:78442"/>
        <dbReference type="ChEBI" id="CHEBI:138191"/>
        <dbReference type="EC" id="3.1.1.29"/>
    </reaction>
</comment>
<dbReference type="KEGG" id="bbif:117204927"/>
<dbReference type="RefSeq" id="XP_033298743.1">
    <property type="nucleotide sequence ID" value="XM_033442852.1"/>
</dbReference>
<gene>
    <name evidence="5" type="primary">LOC117204927</name>
</gene>
<dbReference type="EC" id="3.1.1.29" evidence="1"/>
<evidence type="ECO:0000256" key="1">
    <source>
        <dbReference type="ARBA" id="ARBA00013260"/>
    </source>
</evidence>
<dbReference type="Proteomes" id="UP000515164">
    <property type="component" value="Unplaced"/>
</dbReference>
<dbReference type="Pfam" id="PF01981">
    <property type="entry name" value="PTH2"/>
    <property type="match status" value="1"/>
</dbReference>
<keyword evidence="4" id="KW-1185">Reference proteome</keyword>
<proteinExistence type="predicted"/>
<evidence type="ECO:0000256" key="3">
    <source>
        <dbReference type="ARBA" id="ARBA00048707"/>
    </source>
</evidence>